<keyword evidence="1" id="KW-0472">Membrane</keyword>
<evidence type="ECO:0000313" key="3">
    <source>
        <dbReference type="Proteomes" id="UP000325440"/>
    </source>
</evidence>
<proteinExistence type="predicted"/>
<dbReference type="EMBL" id="CABPRJ010001451">
    <property type="protein sequence ID" value="VVC37647.1"/>
    <property type="molecule type" value="Genomic_DNA"/>
</dbReference>
<protein>
    <submittedName>
        <fullName evidence="2">Uncharacterized protein</fullName>
    </submittedName>
</protein>
<name>A0A5E4N3H1_9HEMI</name>
<reference evidence="2 3" key="1">
    <citation type="submission" date="2019-08" db="EMBL/GenBank/DDBJ databases">
        <authorList>
            <person name="Alioto T."/>
            <person name="Alioto T."/>
            <person name="Gomez Garrido J."/>
        </authorList>
    </citation>
    <scope>NUCLEOTIDE SEQUENCE [LARGE SCALE GENOMIC DNA]</scope>
</reference>
<organism evidence="2 3">
    <name type="scientific">Cinara cedri</name>
    <dbReference type="NCBI Taxonomy" id="506608"/>
    <lineage>
        <taxon>Eukaryota</taxon>
        <taxon>Metazoa</taxon>
        <taxon>Ecdysozoa</taxon>
        <taxon>Arthropoda</taxon>
        <taxon>Hexapoda</taxon>
        <taxon>Insecta</taxon>
        <taxon>Pterygota</taxon>
        <taxon>Neoptera</taxon>
        <taxon>Paraneoptera</taxon>
        <taxon>Hemiptera</taxon>
        <taxon>Sternorrhyncha</taxon>
        <taxon>Aphidomorpha</taxon>
        <taxon>Aphidoidea</taxon>
        <taxon>Aphididae</taxon>
        <taxon>Lachninae</taxon>
        <taxon>Cinara</taxon>
    </lineage>
</organism>
<dbReference type="AlphaFoldDB" id="A0A5E4N3H1"/>
<dbReference type="Proteomes" id="UP000325440">
    <property type="component" value="Unassembled WGS sequence"/>
</dbReference>
<accession>A0A5E4N3H1</accession>
<keyword evidence="1" id="KW-1133">Transmembrane helix</keyword>
<sequence length="234" mass="27051">MDIVTKLDNGPAVITLLPSILFFTYFWHLSDTYIKTLMLPNIQQDAPNFPNNETWRYLLQINGYLSSNYTMNQAYMLAFEYVFKMIICYSVVACVRQCYLHITDYYETLCILRITSLHRYFYNNIILMSENSAAKTGNLKDKNNRMPYVYRHNIANDQNNINDDADETAVIDELGVNGQRLMQDIVFPPDTTPVENTNTNQTKLKYTKSCPVNIIAKPPKVTLTKTINDSHNSI</sequence>
<evidence type="ECO:0000313" key="2">
    <source>
        <dbReference type="EMBL" id="VVC37647.1"/>
    </source>
</evidence>
<keyword evidence="3" id="KW-1185">Reference proteome</keyword>
<feature type="transmembrane region" description="Helical" evidence="1">
    <location>
        <begin position="12"/>
        <end position="30"/>
    </location>
</feature>
<evidence type="ECO:0000256" key="1">
    <source>
        <dbReference type="SAM" id="Phobius"/>
    </source>
</evidence>
<keyword evidence="1" id="KW-0812">Transmembrane</keyword>
<gene>
    <name evidence="2" type="ORF">CINCED_3A010767</name>
</gene>
<dbReference type="OrthoDB" id="6593019at2759"/>
<feature type="transmembrane region" description="Helical" evidence="1">
    <location>
        <begin position="74"/>
        <end position="95"/>
    </location>
</feature>